<dbReference type="InterPro" id="IPR024775">
    <property type="entry name" value="DinB-like"/>
</dbReference>
<accession>A0A558BPX3</accession>
<dbReference type="AlphaFoldDB" id="A0A558BPX3"/>
<name>A0A558BPX3_9BACT</name>
<gene>
    <name evidence="2" type="ORF">FNT36_20275</name>
</gene>
<dbReference type="Proteomes" id="UP000317624">
    <property type="component" value="Unassembled WGS sequence"/>
</dbReference>
<evidence type="ECO:0000259" key="1">
    <source>
        <dbReference type="Pfam" id="PF12867"/>
    </source>
</evidence>
<protein>
    <submittedName>
        <fullName evidence="2">DinB family protein</fullName>
    </submittedName>
</protein>
<dbReference type="RefSeq" id="WP_144851476.1">
    <property type="nucleotide sequence ID" value="NZ_VMRJ01000005.1"/>
</dbReference>
<feature type="domain" description="DinB-like" evidence="1">
    <location>
        <begin position="18"/>
        <end position="147"/>
    </location>
</feature>
<reference evidence="2 3" key="1">
    <citation type="submission" date="2019-07" db="EMBL/GenBank/DDBJ databases">
        <title>Hymenobacter sp. straun FUR1 Genome sequencing and assembly.</title>
        <authorList>
            <person name="Chhetri G."/>
        </authorList>
    </citation>
    <scope>NUCLEOTIDE SEQUENCE [LARGE SCALE GENOMIC DNA]</scope>
    <source>
        <strain evidence="2 3">Fur1</strain>
    </source>
</reference>
<dbReference type="EMBL" id="VMRJ01000005">
    <property type="protein sequence ID" value="TVT38523.1"/>
    <property type="molecule type" value="Genomic_DNA"/>
</dbReference>
<sequence length="172" mass="18887">MIHPPQPNLQTALGHELKHELAITRRVLERVPTEQFGWQPHAKSMSLGTLAGHMANLIGFLELSLQGSAFDLAANKMPDNPATAADVLARFDLNAENLHKALADVSDDAFNDIWSLTHGDKTLLSLPRTAVVRTMVLNHLIHHRGQLSVYLRLLDIPVPAIYGGSADEAPKR</sequence>
<dbReference type="OrthoDB" id="119432at2"/>
<proteinExistence type="predicted"/>
<evidence type="ECO:0000313" key="3">
    <source>
        <dbReference type="Proteomes" id="UP000317624"/>
    </source>
</evidence>
<organism evidence="2 3">
    <name type="scientific">Hymenobacter setariae</name>
    <dbReference type="NCBI Taxonomy" id="2594794"/>
    <lineage>
        <taxon>Bacteria</taxon>
        <taxon>Pseudomonadati</taxon>
        <taxon>Bacteroidota</taxon>
        <taxon>Cytophagia</taxon>
        <taxon>Cytophagales</taxon>
        <taxon>Hymenobacteraceae</taxon>
        <taxon>Hymenobacter</taxon>
    </lineage>
</organism>
<dbReference type="InterPro" id="IPR034660">
    <property type="entry name" value="DinB/YfiT-like"/>
</dbReference>
<dbReference type="Pfam" id="PF12867">
    <property type="entry name" value="DinB_2"/>
    <property type="match status" value="1"/>
</dbReference>
<dbReference type="SUPFAM" id="SSF109854">
    <property type="entry name" value="DinB/YfiT-like putative metalloenzymes"/>
    <property type="match status" value="1"/>
</dbReference>
<evidence type="ECO:0000313" key="2">
    <source>
        <dbReference type="EMBL" id="TVT38523.1"/>
    </source>
</evidence>
<comment type="caution">
    <text evidence="2">The sequence shown here is derived from an EMBL/GenBank/DDBJ whole genome shotgun (WGS) entry which is preliminary data.</text>
</comment>
<keyword evidence="3" id="KW-1185">Reference proteome</keyword>
<dbReference type="Gene3D" id="1.20.120.450">
    <property type="entry name" value="dinb family like domain"/>
    <property type="match status" value="1"/>
</dbReference>